<dbReference type="InterPro" id="IPR008979">
    <property type="entry name" value="Galactose-bd-like_sf"/>
</dbReference>
<evidence type="ECO:0000259" key="2">
    <source>
        <dbReference type="PROSITE" id="PS51766"/>
    </source>
</evidence>
<dbReference type="RefSeq" id="WP_379895152.1">
    <property type="nucleotide sequence ID" value="NZ_CBCSCT010000032.1"/>
</dbReference>
<dbReference type="CDD" id="cd14254">
    <property type="entry name" value="Dockerin_II"/>
    <property type="match status" value="1"/>
</dbReference>
<accession>A0ABW1IRJ5</accession>
<dbReference type="Gene3D" id="2.130.10.10">
    <property type="entry name" value="YVTN repeat-like/Quinoprotein amine dehydrogenase"/>
    <property type="match status" value="1"/>
</dbReference>
<dbReference type="SUPFAM" id="SSF49384">
    <property type="entry name" value="Carbohydrate-binding domain"/>
    <property type="match status" value="1"/>
</dbReference>
<dbReference type="InterPro" id="IPR002102">
    <property type="entry name" value="Cohesin_dom"/>
</dbReference>
<dbReference type="Gene3D" id="1.10.1330.10">
    <property type="entry name" value="Dockerin domain"/>
    <property type="match status" value="1"/>
</dbReference>
<organism evidence="3 4">
    <name type="scientific">Marinicrinis lubricantis</name>
    <dbReference type="NCBI Taxonomy" id="2086470"/>
    <lineage>
        <taxon>Bacteria</taxon>
        <taxon>Bacillati</taxon>
        <taxon>Bacillota</taxon>
        <taxon>Bacilli</taxon>
        <taxon>Bacillales</taxon>
        <taxon>Paenibacillaceae</taxon>
    </lineage>
</organism>
<feature type="domain" description="Dockerin" evidence="2">
    <location>
        <begin position="1232"/>
        <end position="1292"/>
    </location>
</feature>
<dbReference type="SUPFAM" id="SSF63446">
    <property type="entry name" value="Type I dockerin domain"/>
    <property type="match status" value="1"/>
</dbReference>
<dbReference type="InterPro" id="IPR016134">
    <property type="entry name" value="Dockerin_dom"/>
</dbReference>
<feature type="domain" description="EF-hand" evidence="1">
    <location>
        <begin position="1266"/>
        <end position="1291"/>
    </location>
</feature>
<dbReference type="InterPro" id="IPR011047">
    <property type="entry name" value="Quinoprotein_ADH-like_sf"/>
</dbReference>
<dbReference type="InterPro" id="IPR008965">
    <property type="entry name" value="CBM2/CBM3_carb-bd_dom_sf"/>
</dbReference>
<evidence type="ECO:0000313" key="3">
    <source>
        <dbReference type="EMBL" id="MFC5987737.1"/>
    </source>
</evidence>
<dbReference type="Gene3D" id="2.60.40.680">
    <property type="match status" value="1"/>
</dbReference>
<dbReference type="Proteomes" id="UP001596250">
    <property type="component" value="Unassembled WGS sequence"/>
</dbReference>
<keyword evidence="4" id="KW-1185">Reference proteome</keyword>
<protein>
    <submittedName>
        <fullName evidence="3">Cohesin domain-containing protein</fullName>
    </submittedName>
</protein>
<proteinExistence type="predicted"/>
<dbReference type="Gene3D" id="2.60.120.260">
    <property type="entry name" value="Galactose-binding domain-like"/>
    <property type="match status" value="2"/>
</dbReference>
<name>A0ABW1IRJ5_9BACL</name>
<dbReference type="Pfam" id="PF00963">
    <property type="entry name" value="Cohesin"/>
    <property type="match status" value="1"/>
</dbReference>
<dbReference type="SUPFAM" id="SSF82171">
    <property type="entry name" value="DPP6 N-terminal domain-like"/>
    <property type="match status" value="1"/>
</dbReference>
<reference evidence="4" key="1">
    <citation type="journal article" date="2019" name="Int. J. Syst. Evol. Microbiol.">
        <title>The Global Catalogue of Microorganisms (GCM) 10K type strain sequencing project: providing services to taxonomists for standard genome sequencing and annotation.</title>
        <authorList>
            <consortium name="The Broad Institute Genomics Platform"/>
            <consortium name="The Broad Institute Genome Sequencing Center for Infectious Disease"/>
            <person name="Wu L."/>
            <person name="Ma J."/>
        </authorList>
    </citation>
    <scope>NUCLEOTIDE SEQUENCE [LARGE SCALE GENOMIC DNA]</scope>
    <source>
        <strain evidence="4">CCM 8749</strain>
    </source>
</reference>
<dbReference type="EMBL" id="JBHSQV010000169">
    <property type="protein sequence ID" value="MFC5987737.1"/>
    <property type="molecule type" value="Genomic_DNA"/>
</dbReference>
<evidence type="ECO:0000313" key="4">
    <source>
        <dbReference type="Proteomes" id="UP001596250"/>
    </source>
</evidence>
<gene>
    <name evidence="3" type="ORF">ACFPXP_15130</name>
</gene>
<dbReference type="SUPFAM" id="SSF49785">
    <property type="entry name" value="Galactose-binding domain-like"/>
    <property type="match status" value="2"/>
</dbReference>
<dbReference type="Gene3D" id="2.60.40.1080">
    <property type="match status" value="1"/>
</dbReference>
<dbReference type="InterPro" id="IPR002105">
    <property type="entry name" value="Dockerin_1_rpt"/>
</dbReference>
<dbReference type="PROSITE" id="PS51766">
    <property type="entry name" value="DOCKERIN"/>
    <property type="match status" value="1"/>
</dbReference>
<evidence type="ECO:0000259" key="1">
    <source>
        <dbReference type="PROSITE" id="PS50222"/>
    </source>
</evidence>
<dbReference type="Pfam" id="PF00404">
    <property type="entry name" value="Dockerin_1"/>
    <property type="match status" value="1"/>
</dbReference>
<dbReference type="SUPFAM" id="SSF50998">
    <property type="entry name" value="Quinoprotein alcohol dehydrogenase-like"/>
    <property type="match status" value="1"/>
</dbReference>
<comment type="caution">
    <text evidence="3">The sequence shown here is derived from an EMBL/GenBank/DDBJ whole genome shotgun (WGS) entry which is preliminary data.</text>
</comment>
<dbReference type="InterPro" id="IPR036439">
    <property type="entry name" value="Dockerin_dom_sf"/>
</dbReference>
<dbReference type="InterPro" id="IPR002048">
    <property type="entry name" value="EF_hand_dom"/>
</dbReference>
<dbReference type="PROSITE" id="PS50222">
    <property type="entry name" value="EF_HAND_2"/>
    <property type="match status" value="1"/>
</dbReference>
<dbReference type="PROSITE" id="PS00018">
    <property type="entry name" value="EF_HAND_1"/>
    <property type="match status" value="2"/>
</dbReference>
<dbReference type="CDD" id="cd08547">
    <property type="entry name" value="Type_II_cohesin"/>
    <property type="match status" value="1"/>
</dbReference>
<sequence length="1292" mass="140493">MGLMRRSKRFCIWLMMLSIVITLIPTGMKAKASSAEPIPVTLINAGFEESENGIPAGWSYWKSGNLSGMSVSDTVYAEGSSSLKLDVREASTLGVESTPFAVLGGETYSVTASVYVEQINRESSSAGVNLWMRFFAADGSHLSDLRTKVKASEVAEGEWFQVTATGPAPEEAVNAIVFPYVDRYTDFIGYYDDTRVDRWAEQTGLQNPDFEQSSADGRIPGWSLYPDPLREGTAITLTEDIAASGAKSVRFDDQNSGASMGLRSVNLDVTPGQSYAATVRTYIETGASGLYIKFYNDAGTEVGSSSQGVSDPKGQWVELRTEAIAPETAVRAQVWLYSGGATVGTVYFDDVRFEELQVLELPYEYAKPVSLGDATVVAKTQGGAVGNGEIYFGASGSPAAFFAIDALTGEVNFRQELPNHDVVWAVTIGSDNNVYIGGTQTGILFRYLPQEKKLENLGVNPSNRWIWDLDASSDGKIYGSTYPDSKAFVYDIETDTFTDMGTIHPGQDYVRGSGVTDQYFYAGIGTTAYLYRFDRETGEKSEIPLPITGTSTSVSNIWSHGGKLFIAYGTSLLVIDEQTYEVRKQLDWQDPNTFDGQISAPSPHDSNLIYFRNKNTSQLWTYHLETDEISLAEPELYLPNVSLKAMNWVELTEGEKAGRHVLVMLSAEIDQMIYDPVEHTLDVIRPDVLKSGIDIQSLETGPDGNLYMGGYQGAMSVYDTSKGEFVLQEKEPHQIEGIGFLNGKVYFGIYGGAVISEFDPTKPFEMGANPRTVYDIQDDQSRPFTFTSGEGKLFVGTVADYGYLGGALTIYDQAADTWSVHQNVVQNQSVIGLAYDQGKVYGGTSIWGGLGIDPSETEAKLFEWDVAAASKTAEFVPEVPGFVSPQMIGELSIGPDGNLWGIMWGTTKDASSGFALFALDLETKEVVKSKVLTTGERASSWRPFFMRWGDDGLLYTTIGRQLIAFDPETLASKQLVNEYVHLMTLGEDGSIYYAQGAELMRIPVRMEGASLSAGHRVLETGQETDLDITLQFVNGKTGHADGHHIAYQISDPSVVEIVDGKLIALKEGAASITATVTQDTVQKTTNTVMITVDDRSPGELQLHAPTSVLRGSTFEAVLQVAGANQLYAADAVIHYDPNMLELVSDPASSTFRDHYFTYDISTPGVIRMIASAVGDHAFDGSVEVAALSFKAADEISATMLRLDAASELAGADADTSGKTYPLGHDVKLVIQITNIAEDVDQNGIVNLVDLIAVAKKVGQPVTEENRRFDVNGDGFIDIMDVSLVAHYLLGHS</sequence>
<dbReference type="InterPro" id="IPR015943">
    <property type="entry name" value="WD40/YVTN_repeat-like_dom_sf"/>
</dbReference>
<dbReference type="InterPro" id="IPR018247">
    <property type="entry name" value="EF_Hand_1_Ca_BS"/>
</dbReference>